<feature type="region of interest" description="Disordered" evidence="1">
    <location>
        <begin position="130"/>
        <end position="149"/>
    </location>
</feature>
<keyword evidence="3" id="KW-1185">Reference proteome</keyword>
<feature type="region of interest" description="Disordered" evidence="1">
    <location>
        <begin position="1"/>
        <end position="52"/>
    </location>
</feature>
<dbReference type="EMBL" id="JARJCM010000197">
    <property type="protein sequence ID" value="KAJ7023009.1"/>
    <property type="molecule type" value="Genomic_DNA"/>
</dbReference>
<dbReference type="SUPFAM" id="SSF57903">
    <property type="entry name" value="FYVE/PHD zinc finger"/>
    <property type="match status" value="1"/>
</dbReference>
<feature type="compositionally biased region" description="Pro residues" evidence="1">
    <location>
        <begin position="26"/>
        <end position="39"/>
    </location>
</feature>
<gene>
    <name evidence="2" type="ORF">C8F04DRAFT_1193888</name>
</gene>
<protein>
    <recommendedName>
        <fullName evidence="4">Zinc finger PHD-type domain-containing protein</fullName>
    </recommendedName>
</protein>
<dbReference type="AlphaFoldDB" id="A0AAD6S8U0"/>
<sequence>MAVGERIKIQEPTSDDGGASGTVPLVPAPPGNPAHPPATDPGTRRSTRKRKARDELKELEAALEACICGISAAPGDDADYANVARCKNEGCETKWYHLKCLEQGKVAENWSGQSEAFSVLSAYDIVKKFSPASPDEPAQSLRRVEEQLR</sequence>
<dbReference type="Proteomes" id="UP001218188">
    <property type="component" value="Unassembled WGS sequence"/>
</dbReference>
<reference evidence="2" key="1">
    <citation type="submission" date="2023-03" db="EMBL/GenBank/DDBJ databases">
        <title>Massive genome expansion in bonnet fungi (Mycena s.s.) driven by repeated elements and novel gene families across ecological guilds.</title>
        <authorList>
            <consortium name="Lawrence Berkeley National Laboratory"/>
            <person name="Harder C.B."/>
            <person name="Miyauchi S."/>
            <person name="Viragh M."/>
            <person name="Kuo A."/>
            <person name="Thoen E."/>
            <person name="Andreopoulos B."/>
            <person name="Lu D."/>
            <person name="Skrede I."/>
            <person name="Drula E."/>
            <person name="Henrissat B."/>
            <person name="Morin E."/>
            <person name="Kohler A."/>
            <person name="Barry K."/>
            <person name="LaButti K."/>
            <person name="Morin E."/>
            <person name="Salamov A."/>
            <person name="Lipzen A."/>
            <person name="Mereny Z."/>
            <person name="Hegedus B."/>
            <person name="Baldrian P."/>
            <person name="Stursova M."/>
            <person name="Weitz H."/>
            <person name="Taylor A."/>
            <person name="Grigoriev I.V."/>
            <person name="Nagy L.G."/>
            <person name="Martin F."/>
            <person name="Kauserud H."/>
        </authorList>
    </citation>
    <scope>NUCLEOTIDE SEQUENCE</scope>
    <source>
        <strain evidence="2">CBHHK200</strain>
    </source>
</reference>
<evidence type="ECO:0000313" key="2">
    <source>
        <dbReference type="EMBL" id="KAJ7023009.1"/>
    </source>
</evidence>
<proteinExistence type="predicted"/>
<evidence type="ECO:0000313" key="3">
    <source>
        <dbReference type="Proteomes" id="UP001218188"/>
    </source>
</evidence>
<dbReference type="InterPro" id="IPR011011">
    <property type="entry name" value="Znf_FYVE_PHD"/>
</dbReference>
<name>A0AAD6S8U0_9AGAR</name>
<dbReference type="Gene3D" id="3.30.40.10">
    <property type="entry name" value="Zinc/RING finger domain, C3HC4 (zinc finger)"/>
    <property type="match status" value="1"/>
</dbReference>
<evidence type="ECO:0008006" key="4">
    <source>
        <dbReference type="Google" id="ProtNLM"/>
    </source>
</evidence>
<evidence type="ECO:0000256" key="1">
    <source>
        <dbReference type="SAM" id="MobiDB-lite"/>
    </source>
</evidence>
<accession>A0AAD6S8U0</accession>
<dbReference type="InterPro" id="IPR013083">
    <property type="entry name" value="Znf_RING/FYVE/PHD"/>
</dbReference>
<organism evidence="2 3">
    <name type="scientific">Mycena alexandri</name>
    <dbReference type="NCBI Taxonomy" id="1745969"/>
    <lineage>
        <taxon>Eukaryota</taxon>
        <taxon>Fungi</taxon>
        <taxon>Dikarya</taxon>
        <taxon>Basidiomycota</taxon>
        <taxon>Agaricomycotina</taxon>
        <taxon>Agaricomycetes</taxon>
        <taxon>Agaricomycetidae</taxon>
        <taxon>Agaricales</taxon>
        <taxon>Marasmiineae</taxon>
        <taxon>Mycenaceae</taxon>
        <taxon>Mycena</taxon>
    </lineage>
</organism>
<comment type="caution">
    <text evidence="2">The sequence shown here is derived from an EMBL/GenBank/DDBJ whole genome shotgun (WGS) entry which is preliminary data.</text>
</comment>